<reference evidence="1" key="2">
    <citation type="submission" date="2023-05" db="EMBL/GenBank/DDBJ databases">
        <authorList>
            <consortium name="Lawrence Berkeley National Laboratory"/>
            <person name="Steindorff A."/>
            <person name="Hensen N."/>
            <person name="Bonometti L."/>
            <person name="Westerberg I."/>
            <person name="Brannstrom I.O."/>
            <person name="Guillou S."/>
            <person name="Cros-Aarteil S."/>
            <person name="Calhoun S."/>
            <person name="Haridas S."/>
            <person name="Kuo A."/>
            <person name="Mondo S."/>
            <person name="Pangilinan J."/>
            <person name="Riley R."/>
            <person name="Labutti K."/>
            <person name="Andreopoulos B."/>
            <person name="Lipzen A."/>
            <person name="Chen C."/>
            <person name="Yanf M."/>
            <person name="Daum C."/>
            <person name="Ng V."/>
            <person name="Clum A."/>
            <person name="Ohm R."/>
            <person name="Martin F."/>
            <person name="Silar P."/>
            <person name="Natvig D."/>
            <person name="Lalanne C."/>
            <person name="Gautier V."/>
            <person name="Ament-Velasquez S.L."/>
            <person name="Kruys A."/>
            <person name="Hutchinson M.I."/>
            <person name="Powell A.J."/>
            <person name="Barry K."/>
            <person name="Miller A.N."/>
            <person name="Grigoriev I.V."/>
            <person name="Debuchy R."/>
            <person name="Gladieux P."/>
            <person name="Thoren M.H."/>
            <person name="Johannesson H."/>
        </authorList>
    </citation>
    <scope>NUCLEOTIDE SEQUENCE</scope>
    <source>
        <strain evidence="1">CBS 731.68</strain>
    </source>
</reference>
<dbReference type="GeneID" id="87823633"/>
<gene>
    <name evidence="1" type="ORF">N657DRAFT_331073</name>
</gene>
<evidence type="ECO:0000313" key="2">
    <source>
        <dbReference type="Proteomes" id="UP001302602"/>
    </source>
</evidence>
<dbReference type="EMBL" id="MU853226">
    <property type="protein sequence ID" value="KAK4124736.1"/>
    <property type="molecule type" value="Genomic_DNA"/>
</dbReference>
<organism evidence="1 2">
    <name type="scientific">Parathielavia appendiculata</name>
    <dbReference type="NCBI Taxonomy" id="2587402"/>
    <lineage>
        <taxon>Eukaryota</taxon>
        <taxon>Fungi</taxon>
        <taxon>Dikarya</taxon>
        <taxon>Ascomycota</taxon>
        <taxon>Pezizomycotina</taxon>
        <taxon>Sordariomycetes</taxon>
        <taxon>Sordariomycetidae</taxon>
        <taxon>Sordariales</taxon>
        <taxon>Chaetomiaceae</taxon>
        <taxon>Parathielavia</taxon>
    </lineage>
</organism>
<proteinExistence type="predicted"/>
<reference evidence="1" key="1">
    <citation type="journal article" date="2023" name="Mol. Phylogenet. Evol.">
        <title>Genome-scale phylogeny and comparative genomics of the fungal order Sordariales.</title>
        <authorList>
            <person name="Hensen N."/>
            <person name="Bonometti L."/>
            <person name="Westerberg I."/>
            <person name="Brannstrom I.O."/>
            <person name="Guillou S."/>
            <person name="Cros-Aarteil S."/>
            <person name="Calhoun S."/>
            <person name="Haridas S."/>
            <person name="Kuo A."/>
            <person name="Mondo S."/>
            <person name="Pangilinan J."/>
            <person name="Riley R."/>
            <person name="LaButti K."/>
            <person name="Andreopoulos B."/>
            <person name="Lipzen A."/>
            <person name="Chen C."/>
            <person name="Yan M."/>
            <person name="Daum C."/>
            <person name="Ng V."/>
            <person name="Clum A."/>
            <person name="Steindorff A."/>
            <person name="Ohm R.A."/>
            <person name="Martin F."/>
            <person name="Silar P."/>
            <person name="Natvig D.O."/>
            <person name="Lalanne C."/>
            <person name="Gautier V."/>
            <person name="Ament-Velasquez S.L."/>
            <person name="Kruys A."/>
            <person name="Hutchinson M.I."/>
            <person name="Powell A.J."/>
            <person name="Barry K."/>
            <person name="Miller A.N."/>
            <person name="Grigoriev I.V."/>
            <person name="Debuchy R."/>
            <person name="Gladieux P."/>
            <person name="Hiltunen Thoren M."/>
            <person name="Johannesson H."/>
        </authorList>
    </citation>
    <scope>NUCLEOTIDE SEQUENCE</scope>
    <source>
        <strain evidence="1">CBS 731.68</strain>
    </source>
</reference>
<comment type="caution">
    <text evidence="1">The sequence shown here is derived from an EMBL/GenBank/DDBJ whole genome shotgun (WGS) entry which is preliminary data.</text>
</comment>
<protein>
    <submittedName>
        <fullName evidence="1">Uncharacterized protein</fullName>
    </submittedName>
</protein>
<keyword evidence="2" id="KW-1185">Reference proteome</keyword>
<accession>A0AAN6U2S0</accession>
<dbReference type="RefSeq" id="XP_062648507.1">
    <property type="nucleotide sequence ID" value="XM_062786863.1"/>
</dbReference>
<evidence type="ECO:0000313" key="1">
    <source>
        <dbReference type="EMBL" id="KAK4124736.1"/>
    </source>
</evidence>
<name>A0AAN6U2S0_9PEZI</name>
<sequence length="233" mass="26242">MVTNTVTTELRSSSNSQLPWCQSGGCHRCRRRLERWWQGNFQGRHGVYVAAGRDQSSVAIGLPFIVQCQLRFGLAPQQLTRKRPVAAPSHATFSHHPVACHTISTVRCMLLLTGTRDFCRLEPHRRQGVEYSQDLSGSTLSSLQIGALDIVGKVGLPTRTCRSGRVWSKGKTMAEQPNNSRLLLLPYQLARVWCSFYVYLTLGCEVFDSVSCCLRIPVPCPSHDWNLDRRLTR</sequence>
<dbReference type="AlphaFoldDB" id="A0AAN6U2S0"/>
<dbReference type="Proteomes" id="UP001302602">
    <property type="component" value="Unassembled WGS sequence"/>
</dbReference>